<reference evidence="2 3" key="1">
    <citation type="submission" date="2018-05" db="EMBL/GenBank/DDBJ databases">
        <title>Genomic Encyclopedia of Type Strains, Phase IV (KMG-IV): sequencing the most valuable type-strain genomes for metagenomic binning, comparative biology and taxonomic classification.</title>
        <authorList>
            <person name="Goeker M."/>
        </authorList>
    </citation>
    <scope>NUCLEOTIDE SEQUENCE [LARGE SCALE GENOMIC DNA]</scope>
    <source>
        <strain evidence="2 3">DSM 28556</strain>
    </source>
</reference>
<evidence type="ECO:0000259" key="1">
    <source>
        <dbReference type="Pfam" id="PF12986"/>
    </source>
</evidence>
<dbReference type="RefSeq" id="WP_244916467.1">
    <property type="nucleotide sequence ID" value="NZ_JADIJL010000003.1"/>
</dbReference>
<protein>
    <submittedName>
        <fullName evidence="2">Uncharacterized protein DUF3870</fullName>
    </submittedName>
</protein>
<comment type="caution">
    <text evidence="2">The sequence shown here is derived from an EMBL/GenBank/DDBJ whole genome shotgun (WGS) entry which is preliminary data.</text>
</comment>
<dbReference type="InterPro" id="IPR024617">
    <property type="entry name" value="DUF3870"/>
</dbReference>
<sequence>MKEEMDTIIVTAYAKAPQNTSMYEVYKHIGVVLEIDRKSREIVNAEFTLITNLARDYFKRLSVGYNMDHGVDGLLKKIENSYFAPSTNSFNVALKSAFRRYEERALQHLNEKNR</sequence>
<dbReference type="Proteomes" id="UP000247978">
    <property type="component" value="Unassembled WGS sequence"/>
</dbReference>
<evidence type="ECO:0000313" key="2">
    <source>
        <dbReference type="EMBL" id="PXW87565.1"/>
    </source>
</evidence>
<feature type="domain" description="DUF3870" evidence="1">
    <location>
        <begin position="9"/>
        <end position="102"/>
    </location>
</feature>
<keyword evidence="3" id="KW-1185">Reference proteome</keyword>
<dbReference type="AlphaFoldDB" id="A0A2V3W5M7"/>
<proteinExistence type="predicted"/>
<dbReference type="EMBL" id="QJJQ01000005">
    <property type="protein sequence ID" value="PXW87565.1"/>
    <property type="molecule type" value="Genomic_DNA"/>
</dbReference>
<name>A0A2V3W5M7_9BACI</name>
<accession>A0A2V3W5M7</accession>
<gene>
    <name evidence="2" type="ORF">DFR56_105212</name>
</gene>
<organism evidence="2 3">
    <name type="scientific">Pseudogracilibacillus auburnensis</name>
    <dbReference type="NCBI Taxonomy" id="1494959"/>
    <lineage>
        <taxon>Bacteria</taxon>
        <taxon>Bacillati</taxon>
        <taxon>Bacillota</taxon>
        <taxon>Bacilli</taxon>
        <taxon>Bacillales</taxon>
        <taxon>Bacillaceae</taxon>
        <taxon>Pseudogracilibacillus</taxon>
    </lineage>
</organism>
<dbReference type="Pfam" id="PF12986">
    <property type="entry name" value="DUF3870"/>
    <property type="match status" value="1"/>
</dbReference>
<evidence type="ECO:0000313" key="3">
    <source>
        <dbReference type="Proteomes" id="UP000247978"/>
    </source>
</evidence>